<feature type="domain" description="ABC transporter" evidence="5">
    <location>
        <begin position="6"/>
        <end position="233"/>
    </location>
</feature>
<dbReference type="Gene3D" id="3.40.50.300">
    <property type="entry name" value="P-loop containing nucleotide triphosphate hydrolases"/>
    <property type="match status" value="1"/>
</dbReference>
<dbReference type="PANTHER" id="PTHR42711:SF5">
    <property type="entry name" value="ABC TRANSPORTER ATP-BINDING PROTEIN NATA"/>
    <property type="match status" value="1"/>
</dbReference>
<evidence type="ECO:0000256" key="2">
    <source>
        <dbReference type="ARBA" id="ARBA00022448"/>
    </source>
</evidence>
<name>A0A0B5ALM2_9BACL</name>
<dbReference type="EMBL" id="CP009416">
    <property type="protein sequence ID" value="AJD89602.1"/>
    <property type="molecule type" value="Genomic_DNA"/>
</dbReference>
<dbReference type="InterPro" id="IPR003593">
    <property type="entry name" value="AAA+_ATPase"/>
</dbReference>
<comment type="similarity">
    <text evidence="1">Belongs to the ABC transporter superfamily.</text>
</comment>
<dbReference type="Pfam" id="PF13732">
    <property type="entry name" value="DrrA1-3_C"/>
    <property type="match status" value="1"/>
</dbReference>
<dbReference type="InterPro" id="IPR003439">
    <property type="entry name" value="ABC_transporter-like_ATP-bd"/>
</dbReference>
<accession>A0A0B5ALM2</accession>
<dbReference type="HOGENOM" id="CLU_000604_1_2_9"/>
<organism evidence="6 7">
    <name type="scientific">Jeotgalibacillus malaysiensis</name>
    <dbReference type="NCBI Taxonomy" id="1508404"/>
    <lineage>
        <taxon>Bacteria</taxon>
        <taxon>Bacillati</taxon>
        <taxon>Bacillota</taxon>
        <taxon>Bacilli</taxon>
        <taxon>Bacillales</taxon>
        <taxon>Caryophanaceae</taxon>
        <taxon>Jeotgalibacillus</taxon>
    </lineage>
</organism>
<keyword evidence="7" id="KW-1185">Reference proteome</keyword>
<protein>
    <submittedName>
        <fullName evidence="6">ABC transporter ATP-binding protein</fullName>
    </submittedName>
</protein>
<dbReference type="STRING" id="1508404.JMA_02850"/>
<dbReference type="PANTHER" id="PTHR42711">
    <property type="entry name" value="ABC TRANSPORTER ATP-BINDING PROTEIN"/>
    <property type="match status" value="1"/>
</dbReference>
<dbReference type="InterPro" id="IPR050763">
    <property type="entry name" value="ABC_transporter_ATP-binding"/>
</dbReference>
<dbReference type="SUPFAM" id="SSF52540">
    <property type="entry name" value="P-loop containing nucleoside triphosphate hydrolases"/>
    <property type="match status" value="1"/>
</dbReference>
<evidence type="ECO:0000313" key="7">
    <source>
        <dbReference type="Proteomes" id="UP000031449"/>
    </source>
</evidence>
<reference evidence="6 7" key="1">
    <citation type="submission" date="2014-08" db="EMBL/GenBank/DDBJ databases">
        <title>Complete genome of a marine bacteria Jeotgalibacillus malaysiensis.</title>
        <authorList>
            <person name="Yaakop A.S."/>
            <person name="Chan K.-G."/>
            <person name="Goh K.M."/>
        </authorList>
    </citation>
    <scope>NUCLEOTIDE SEQUENCE [LARGE SCALE GENOMIC DNA]</scope>
    <source>
        <strain evidence="6 7">D5</strain>
    </source>
</reference>
<dbReference type="SMART" id="SM00382">
    <property type="entry name" value="AAA"/>
    <property type="match status" value="1"/>
</dbReference>
<evidence type="ECO:0000256" key="3">
    <source>
        <dbReference type="ARBA" id="ARBA00022741"/>
    </source>
</evidence>
<dbReference type="AlphaFoldDB" id="A0A0B5ALM2"/>
<dbReference type="Pfam" id="PF00005">
    <property type="entry name" value="ABC_tran"/>
    <property type="match status" value="1"/>
</dbReference>
<dbReference type="GO" id="GO:0016887">
    <property type="term" value="F:ATP hydrolysis activity"/>
    <property type="evidence" value="ECO:0007669"/>
    <property type="project" value="InterPro"/>
</dbReference>
<dbReference type="Proteomes" id="UP000031449">
    <property type="component" value="Chromosome"/>
</dbReference>
<dbReference type="InterPro" id="IPR025302">
    <property type="entry name" value="DrrA1/2-like_C"/>
</dbReference>
<dbReference type="PROSITE" id="PS50893">
    <property type="entry name" value="ABC_TRANSPORTER_2"/>
    <property type="match status" value="1"/>
</dbReference>
<evidence type="ECO:0000259" key="5">
    <source>
        <dbReference type="PROSITE" id="PS50893"/>
    </source>
</evidence>
<dbReference type="KEGG" id="jeo:JMA_02850"/>
<evidence type="ECO:0000256" key="1">
    <source>
        <dbReference type="ARBA" id="ARBA00005417"/>
    </source>
</evidence>
<proteinExistence type="inferred from homology"/>
<sequence length="311" mass="35474">MSEIALTVQSLQKSFKEQQVLHDVSFNVRKGEITALLGPNGAGKSTTIRSIMGILYPDHGTIKFHGEKEGQIPKHKIGYLPEERGLYKNVKIMDILLYFAELKDYPLKKAKERALSYLKKFGLEGKDKVSIEELSKGMGQKVQFIASIIHEPELLILDEPFSGLDPVSQEVFKEEIRELARNGTAILLSAHQMNLVEEMADRLIMIHKGREVISGTMDEVKREYASFKCTIHGQNEEKKLQAIPFVNRVEQQDNVSVLFLDQDLKAADWIRRLPADIHIEEFRLDRISLHEIFIDVASDRTLAAEEEEKYA</sequence>
<dbReference type="BioCyc" id="JESP1508404:G14D9-9502-MONOMER"/>
<gene>
    <name evidence="6" type="ORF">JMA_02850</name>
</gene>
<keyword evidence="4 6" id="KW-0067">ATP-binding</keyword>
<evidence type="ECO:0000256" key="4">
    <source>
        <dbReference type="ARBA" id="ARBA00022840"/>
    </source>
</evidence>
<dbReference type="OrthoDB" id="9801987at2"/>
<keyword evidence="3" id="KW-0547">Nucleotide-binding</keyword>
<evidence type="ECO:0000313" key="6">
    <source>
        <dbReference type="EMBL" id="AJD89602.1"/>
    </source>
</evidence>
<dbReference type="GO" id="GO:0005524">
    <property type="term" value="F:ATP binding"/>
    <property type="evidence" value="ECO:0007669"/>
    <property type="project" value="UniProtKB-KW"/>
</dbReference>
<keyword evidence="2" id="KW-0813">Transport</keyword>
<dbReference type="InterPro" id="IPR027417">
    <property type="entry name" value="P-loop_NTPase"/>
</dbReference>